<dbReference type="InterPro" id="IPR009241">
    <property type="entry name" value="HigB-like"/>
</dbReference>
<sequence>MRCKAVDGIGDGNPDRRPRTAGANGPVHPTVMFTVRYTRRVVTGEWEIYLVNEVRDWIDSLDPVAHARVVQALDLLAAAGPGLGRPLVDTIHGSTIANLKELRPGTVRILFAFDPWRASILLVAGDKAGRWNQWYTEAIPLAEQRYEKYLKERTEEGGGTP</sequence>
<dbReference type="Proteomes" id="UP000239209">
    <property type="component" value="Unassembled WGS sequence"/>
</dbReference>
<organism evidence="2 3">
    <name type="scientific">Pseudosporangium ferrugineum</name>
    <dbReference type="NCBI Taxonomy" id="439699"/>
    <lineage>
        <taxon>Bacteria</taxon>
        <taxon>Bacillati</taxon>
        <taxon>Actinomycetota</taxon>
        <taxon>Actinomycetes</taxon>
        <taxon>Micromonosporales</taxon>
        <taxon>Micromonosporaceae</taxon>
        <taxon>Pseudosporangium</taxon>
    </lineage>
</organism>
<protein>
    <recommendedName>
        <fullName evidence="4">DNA-binding protein</fullName>
    </recommendedName>
</protein>
<feature type="region of interest" description="Disordered" evidence="1">
    <location>
        <begin position="1"/>
        <end position="25"/>
    </location>
</feature>
<evidence type="ECO:0000313" key="2">
    <source>
        <dbReference type="EMBL" id="PRY12814.1"/>
    </source>
</evidence>
<keyword evidence="3" id="KW-1185">Reference proteome</keyword>
<gene>
    <name evidence="2" type="ORF">CLV70_1751</name>
</gene>
<evidence type="ECO:0008006" key="4">
    <source>
        <dbReference type="Google" id="ProtNLM"/>
    </source>
</evidence>
<comment type="caution">
    <text evidence="2">The sequence shown here is derived from an EMBL/GenBank/DDBJ whole genome shotgun (WGS) entry which is preliminary data.</text>
</comment>
<evidence type="ECO:0000256" key="1">
    <source>
        <dbReference type="SAM" id="MobiDB-lite"/>
    </source>
</evidence>
<dbReference type="AlphaFoldDB" id="A0A2T0R0H7"/>
<accession>A0A2T0R0H7</accession>
<name>A0A2T0R0H7_9ACTN</name>
<dbReference type="Pfam" id="PF05973">
    <property type="entry name" value="Gp49"/>
    <property type="match status" value="1"/>
</dbReference>
<proteinExistence type="predicted"/>
<reference evidence="2 3" key="1">
    <citation type="submission" date="2018-03" db="EMBL/GenBank/DDBJ databases">
        <title>Genomic Encyclopedia of Archaeal and Bacterial Type Strains, Phase II (KMG-II): from individual species to whole genera.</title>
        <authorList>
            <person name="Goeker M."/>
        </authorList>
    </citation>
    <scope>NUCLEOTIDE SEQUENCE [LARGE SCALE GENOMIC DNA]</scope>
    <source>
        <strain evidence="2 3">DSM 45348</strain>
    </source>
</reference>
<dbReference type="EMBL" id="PVZG01000075">
    <property type="protein sequence ID" value="PRY12814.1"/>
    <property type="molecule type" value="Genomic_DNA"/>
</dbReference>
<evidence type="ECO:0000313" key="3">
    <source>
        <dbReference type="Proteomes" id="UP000239209"/>
    </source>
</evidence>